<dbReference type="EMBL" id="DUMN01000588">
    <property type="protein sequence ID" value="HHV70012.1"/>
    <property type="molecule type" value="Genomic_DNA"/>
</dbReference>
<comment type="caution">
    <text evidence="1">The sequence shown here is derived from an EMBL/GenBank/DDBJ whole genome shotgun (WGS) entry which is preliminary data.</text>
</comment>
<sequence length="78" mass="8824">MTAKGSISIDHLEINEHFVMSDYEPYHDYEPGDDFSDELDTGDACGRWTNGKLGEHCTLAGTEFCDWQCPHNRSAINE</sequence>
<dbReference type="Proteomes" id="UP000551563">
    <property type="component" value="Unassembled WGS sequence"/>
</dbReference>
<evidence type="ECO:0000313" key="2">
    <source>
        <dbReference type="Proteomes" id="UP000551563"/>
    </source>
</evidence>
<reference evidence="1 2" key="1">
    <citation type="journal article" date="2020" name="Biotechnol. Biofuels">
        <title>New insights from the biogas microbiome by comprehensive genome-resolved metagenomics of nearly 1600 species originating from multiple anaerobic digesters.</title>
        <authorList>
            <person name="Campanaro S."/>
            <person name="Treu L."/>
            <person name="Rodriguez-R L.M."/>
            <person name="Kovalovszki A."/>
            <person name="Ziels R.M."/>
            <person name="Maus I."/>
            <person name="Zhu X."/>
            <person name="Kougias P.G."/>
            <person name="Basile A."/>
            <person name="Luo G."/>
            <person name="Schluter A."/>
            <person name="Konstantinidis K.T."/>
            <person name="Angelidaki I."/>
        </authorList>
    </citation>
    <scope>NUCLEOTIDE SEQUENCE [LARGE SCALE GENOMIC DNA]</scope>
    <source>
        <strain evidence="1">AS04akNAM_66</strain>
    </source>
</reference>
<proteinExistence type="predicted"/>
<organism evidence="1 2">
    <name type="scientific">Brucella intermedia</name>
    <dbReference type="NCBI Taxonomy" id="94625"/>
    <lineage>
        <taxon>Bacteria</taxon>
        <taxon>Pseudomonadati</taxon>
        <taxon>Pseudomonadota</taxon>
        <taxon>Alphaproteobacteria</taxon>
        <taxon>Hyphomicrobiales</taxon>
        <taxon>Brucellaceae</taxon>
        <taxon>Brucella/Ochrobactrum group</taxon>
        <taxon>Brucella</taxon>
    </lineage>
</organism>
<evidence type="ECO:0000313" key="1">
    <source>
        <dbReference type="EMBL" id="HHV70012.1"/>
    </source>
</evidence>
<accession>A0A7V6U1N8</accession>
<gene>
    <name evidence="1" type="ORF">GXX48_20615</name>
</gene>
<dbReference type="AlphaFoldDB" id="A0A7V6U1N8"/>
<protein>
    <submittedName>
        <fullName evidence="1">Uncharacterized protein</fullName>
    </submittedName>
</protein>
<name>A0A7V6U1N8_9HYPH</name>